<dbReference type="Proteomes" id="UP000018721">
    <property type="component" value="Unassembled WGS sequence"/>
</dbReference>
<dbReference type="HOGENOM" id="CLU_2417992_0_0_1"/>
<evidence type="ECO:0000256" key="1">
    <source>
        <dbReference type="SAM" id="MobiDB-lite"/>
    </source>
</evidence>
<sequence length="92" mass="11021">MTGKGSYRSRLERRRQLSKAAKHHQNYDNKKRPPPTELRTVKRARRVKEEKLVKDCRLERLADSVLHVNHLSSDELQCFEKIKRSQKIQDLR</sequence>
<feature type="compositionally biased region" description="Basic residues" evidence="1">
    <location>
        <begin position="11"/>
        <end position="24"/>
    </location>
</feature>
<dbReference type="AlphaFoldDB" id="V9ELI4"/>
<evidence type="ECO:0000313" key="3">
    <source>
        <dbReference type="Proteomes" id="UP000018721"/>
    </source>
</evidence>
<dbReference type="EMBL" id="ANIZ01002627">
    <property type="protein sequence ID" value="ETI39353.1"/>
    <property type="molecule type" value="Genomic_DNA"/>
</dbReference>
<comment type="caution">
    <text evidence="2">The sequence shown here is derived from an EMBL/GenBank/DDBJ whole genome shotgun (WGS) entry which is preliminary data.</text>
</comment>
<protein>
    <submittedName>
        <fullName evidence="2">Uncharacterized protein</fullName>
    </submittedName>
</protein>
<reference evidence="2 3" key="1">
    <citation type="submission" date="2013-11" db="EMBL/GenBank/DDBJ databases">
        <title>The Genome Sequence of Phytophthora parasitica P1569.</title>
        <authorList>
            <consortium name="The Broad Institute Genomics Platform"/>
            <person name="Russ C."/>
            <person name="Tyler B."/>
            <person name="Panabieres F."/>
            <person name="Shan W."/>
            <person name="Tripathy S."/>
            <person name="Grunwald N."/>
            <person name="Machado M."/>
            <person name="Johnson C.S."/>
            <person name="Arredondo F."/>
            <person name="Hong C."/>
            <person name="Coffey M."/>
            <person name="Young S.K."/>
            <person name="Zeng Q."/>
            <person name="Gargeya S."/>
            <person name="Fitzgerald M."/>
            <person name="Abouelleil A."/>
            <person name="Alvarado L."/>
            <person name="Chapman S.B."/>
            <person name="Gainer-Dewar J."/>
            <person name="Goldberg J."/>
            <person name="Griggs A."/>
            <person name="Gujja S."/>
            <person name="Hansen M."/>
            <person name="Howarth C."/>
            <person name="Imamovic A."/>
            <person name="Ireland A."/>
            <person name="Larimer J."/>
            <person name="McCowan C."/>
            <person name="Murphy C."/>
            <person name="Pearson M."/>
            <person name="Poon T.W."/>
            <person name="Priest M."/>
            <person name="Roberts A."/>
            <person name="Saif S."/>
            <person name="Shea T."/>
            <person name="Sykes S."/>
            <person name="Wortman J."/>
            <person name="Nusbaum C."/>
            <person name="Birren B."/>
        </authorList>
    </citation>
    <scope>NUCLEOTIDE SEQUENCE [LARGE SCALE GENOMIC DNA]</scope>
    <source>
        <strain evidence="2 3">P1569</strain>
    </source>
</reference>
<accession>V9ELI4</accession>
<evidence type="ECO:0000313" key="2">
    <source>
        <dbReference type="EMBL" id="ETI39353.1"/>
    </source>
</evidence>
<feature type="region of interest" description="Disordered" evidence="1">
    <location>
        <begin position="1"/>
        <end position="44"/>
    </location>
</feature>
<proteinExistence type="predicted"/>
<keyword evidence="3" id="KW-1185">Reference proteome</keyword>
<gene>
    <name evidence="2" type="ORF">F443_15053</name>
</gene>
<organism evidence="2 3">
    <name type="scientific">Phytophthora nicotianae P1569</name>
    <dbReference type="NCBI Taxonomy" id="1317065"/>
    <lineage>
        <taxon>Eukaryota</taxon>
        <taxon>Sar</taxon>
        <taxon>Stramenopiles</taxon>
        <taxon>Oomycota</taxon>
        <taxon>Peronosporomycetes</taxon>
        <taxon>Peronosporales</taxon>
        <taxon>Peronosporaceae</taxon>
        <taxon>Phytophthora</taxon>
    </lineage>
</organism>
<name>V9ELI4_PHYNI</name>